<dbReference type="Gene3D" id="3.20.20.140">
    <property type="entry name" value="Metal-dependent hydrolases"/>
    <property type="match status" value="1"/>
</dbReference>
<keyword evidence="3" id="KW-1185">Reference proteome</keyword>
<evidence type="ECO:0000313" key="3">
    <source>
        <dbReference type="Proteomes" id="UP000523000"/>
    </source>
</evidence>
<dbReference type="InterPro" id="IPR013108">
    <property type="entry name" value="Amidohydro_3"/>
</dbReference>
<comment type="caution">
    <text evidence="2">The sequence shown here is derived from an EMBL/GenBank/DDBJ whole genome shotgun (WGS) entry which is preliminary data.</text>
</comment>
<dbReference type="Gene3D" id="2.30.40.10">
    <property type="entry name" value="Urease, subunit C, domain 1"/>
    <property type="match status" value="1"/>
</dbReference>
<name>A0A839QLE1_9MICC</name>
<reference evidence="2 3" key="1">
    <citation type="submission" date="2020-08" db="EMBL/GenBank/DDBJ databases">
        <title>Sequencing the genomes of 1000 actinobacteria strains.</title>
        <authorList>
            <person name="Klenk H.-P."/>
        </authorList>
    </citation>
    <scope>NUCLEOTIDE SEQUENCE [LARGE SCALE GENOMIC DNA]</scope>
    <source>
        <strain evidence="2 3">DSM 22826</strain>
    </source>
</reference>
<dbReference type="EMBL" id="JACHVS010000002">
    <property type="protein sequence ID" value="MBB2997238.1"/>
    <property type="molecule type" value="Genomic_DNA"/>
</dbReference>
<evidence type="ECO:0000313" key="2">
    <source>
        <dbReference type="EMBL" id="MBB2997238.1"/>
    </source>
</evidence>
<protein>
    <recommendedName>
        <fullName evidence="1">Amidohydrolase 3 domain-containing protein</fullName>
    </recommendedName>
</protein>
<dbReference type="GO" id="GO:0016810">
    <property type="term" value="F:hydrolase activity, acting on carbon-nitrogen (but not peptide) bonds"/>
    <property type="evidence" value="ECO:0007669"/>
    <property type="project" value="InterPro"/>
</dbReference>
<dbReference type="Gene3D" id="3.10.310.70">
    <property type="match status" value="1"/>
</dbReference>
<dbReference type="InterPro" id="IPR011059">
    <property type="entry name" value="Metal-dep_hydrolase_composite"/>
</dbReference>
<accession>A0A839QLE1</accession>
<gene>
    <name evidence="2" type="ORF">E9229_003485</name>
</gene>
<evidence type="ECO:0000259" key="1">
    <source>
        <dbReference type="Pfam" id="PF07969"/>
    </source>
</evidence>
<organism evidence="2 3">
    <name type="scientific">Paeniglutamicibacter cryotolerans</name>
    <dbReference type="NCBI Taxonomy" id="670079"/>
    <lineage>
        <taxon>Bacteria</taxon>
        <taxon>Bacillati</taxon>
        <taxon>Actinomycetota</taxon>
        <taxon>Actinomycetes</taxon>
        <taxon>Micrococcales</taxon>
        <taxon>Micrococcaceae</taxon>
        <taxon>Paeniglutamicibacter</taxon>
    </lineage>
</organism>
<dbReference type="Pfam" id="PF07969">
    <property type="entry name" value="Amidohydro_3"/>
    <property type="match status" value="1"/>
</dbReference>
<proteinExistence type="predicted"/>
<feature type="domain" description="Amidohydrolase 3" evidence="1">
    <location>
        <begin position="47"/>
        <end position="534"/>
    </location>
</feature>
<dbReference type="SUPFAM" id="SSF51556">
    <property type="entry name" value="Metallo-dependent hydrolases"/>
    <property type="match status" value="1"/>
</dbReference>
<dbReference type="PANTHER" id="PTHR22642">
    <property type="entry name" value="IMIDAZOLONEPROPIONASE"/>
    <property type="match status" value="1"/>
</dbReference>
<dbReference type="Proteomes" id="UP000523000">
    <property type="component" value="Unassembled WGS sequence"/>
</dbReference>
<dbReference type="RefSeq" id="WP_183512784.1">
    <property type="nucleotide sequence ID" value="NZ_BAABGK010000104.1"/>
</dbReference>
<dbReference type="AlphaFoldDB" id="A0A839QLE1"/>
<sequence length="537" mass="56278">MSLSLYRNGSIYTPADPQATAMLVEDGTVAWIGSESAAGALADSRMDVIDLGGGLVTPAFFDSHVHLGELGAALESVDLRNATTLAQVLERVAAAASRGDGPIFGAGWDESGWPERRAPFASELQAAAGGRDVYLTRIDVHSGVVNEGLAERLKLDSVDGYRGRGLVERTAHQVVREALIDNSAKTGAKHQEAALRHLASRGYGAVAEMAAPQISGRADLEALFNTVDSVGDELPQVFAYWGEAVSNAAEARALFSSFGAGRLSGLAGDLNIDGSLGSRTALLRAPYTDASGMFGHSFMDAEAIAGHLAACSEVGIQGGFHVIGDAALDAFITGLDLAAERVGLAAIQGARHRLEHVEMADDAARTALLKYGITASMQPLFDAYWGGADGLYAQRLGSERATGMNSVARFLASGIPVTLGSDAPVTESSPWATVKACLEHHDQASRISARAAFLAHTRSGYRAVGESTPFAGQLVTGSDATFAIWQASELIVQTPDVRVSSWSTDARAGTPMLPVLEGELPSCLRTVRQGRILFDAL</sequence>
<dbReference type="SUPFAM" id="SSF51338">
    <property type="entry name" value="Composite domain of metallo-dependent hydrolases"/>
    <property type="match status" value="1"/>
</dbReference>
<dbReference type="InterPro" id="IPR032466">
    <property type="entry name" value="Metal_Hydrolase"/>
</dbReference>
<dbReference type="PANTHER" id="PTHR22642:SF2">
    <property type="entry name" value="PROTEIN LONG AFTER FAR-RED 3"/>
    <property type="match status" value="1"/>
</dbReference>